<dbReference type="Proteomes" id="UP000760480">
    <property type="component" value="Unassembled WGS sequence"/>
</dbReference>
<reference evidence="1 2" key="1">
    <citation type="submission" date="2019-03" db="EMBL/GenBank/DDBJ databases">
        <title>Metabolic reconstructions from genomes of highly enriched 'Candidatus Accumulibacter' and 'Candidatus Competibacter' bioreactor populations.</title>
        <authorList>
            <person name="Annavajhala M.K."/>
            <person name="Welles L."/>
            <person name="Abbas B."/>
            <person name="Sorokin D."/>
            <person name="Park H."/>
            <person name="Van Loosdrecht M."/>
            <person name="Chandran K."/>
        </authorList>
    </citation>
    <scope>NUCLEOTIDE SEQUENCE [LARGE SCALE GENOMIC DNA]</scope>
    <source>
        <strain evidence="1 2">SBR_G</strain>
    </source>
</reference>
<sequence length="137" mass="16259">MRERPSTNCPYNTHFRRRRGSLMDPCQPDWRSSLPREWIKAIIPPIRFRIFRESEIPARRILGYNRSGEICFSAHDYRLIDLRSDDDEDFYPALAYAESSMAWRLRDGRWLVYRSTAPFGDEGSHDTGFSLEPEMPR</sequence>
<gene>
    <name evidence="1" type="ORF">E4P82_17705</name>
</gene>
<evidence type="ECO:0000313" key="2">
    <source>
        <dbReference type="Proteomes" id="UP000760480"/>
    </source>
</evidence>
<dbReference type="EMBL" id="SPMZ01000066">
    <property type="protein sequence ID" value="NMQ20863.1"/>
    <property type="molecule type" value="Genomic_DNA"/>
</dbReference>
<protein>
    <submittedName>
        <fullName evidence="1">Uncharacterized protein</fullName>
    </submittedName>
</protein>
<comment type="caution">
    <text evidence="1">The sequence shown here is derived from an EMBL/GenBank/DDBJ whole genome shotgun (WGS) entry which is preliminary data.</text>
</comment>
<organism evidence="1 2">
    <name type="scientific">Candidatus Competibacter phosphatis</name>
    <dbReference type="NCBI Taxonomy" id="221280"/>
    <lineage>
        <taxon>Bacteria</taxon>
        <taxon>Pseudomonadati</taxon>
        <taxon>Pseudomonadota</taxon>
        <taxon>Gammaproteobacteria</taxon>
        <taxon>Candidatus Competibacteraceae</taxon>
        <taxon>Candidatus Competibacter</taxon>
    </lineage>
</organism>
<proteinExistence type="predicted"/>
<keyword evidence="2" id="KW-1185">Reference proteome</keyword>
<name>A0ABX1TN70_9GAMM</name>
<accession>A0ABX1TN70</accession>
<evidence type="ECO:0000313" key="1">
    <source>
        <dbReference type="EMBL" id="NMQ20863.1"/>
    </source>
</evidence>